<keyword evidence="5" id="KW-0964">Secreted</keyword>
<feature type="domain" description="GH18" evidence="12">
    <location>
        <begin position="1"/>
        <end position="346"/>
    </location>
</feature>
<evidence type="ECO:0000313" key="13">
    <source>
        <dbReference type="EMBL" id="KJZ71289.1"/>
    </source>
</evidence>
<dbReference type="InterPro" id="IPR011583">
    <property type="entry name" value="Chitinase_II/V-like_cat"/>
</dbReference>
<dbReference type="PANTHER" id="PTHR11177">
    <property type="entry name" value="CHITINASE"/>
    <property type="match status" value="1"/>
</dbReference>
<evidence type="ECO:0000256" key="4">
    <source>
        <dbReference type="ARBA" id="ARBA00012729"/>
    </source>
</evidence>
<protein>
    <recommendedName>
        <fullName evidence="4">chitinase</fullName>
        <ecNumber evidence="4">3.2.1.14</ecNumber>
    </recommendedName>
</protein>
<evidence type="ECO:0000256" key="6">
    <source>
        <dbReference type="ARBA" id="ARBA00022801"/>
    </source>
</evidence>
<dbReference type="GO" id="GO:0008061">
    <property type="term" value="F:chitin binding"/>
    <property type="evidence" value="ECO:0007669"/>
    <property type="project" value="InterPro"/>
</dbReference>
<keyword evidence="6 11" id="KW-0378">Hydrolase</keyword>
<dbReference type="AlphaFoldDB" id="A0A0F8A365"/>
<dbReference type="InterPro" id="IPR001223">
    <property type="entry name" value="Glyco_hydro18_cat"/>
</dbReference>
<dbReference type="EMBL" id="KQ030580">
    <property type="protein sequence ID" value="KJZ71289.1"/>
    <property type="molecule type" value="Genomic_DNA"/>
</dbReference>
<accession>A0A0F8A365</accession>
<dbReference type="GO" id="GO:0000272">
    <property type="term" value="P:polysaccharide catabolic process"/>
    <property type="evidence" value="ECO:0007669"/>
    <property type="project" value="UniProtKB-KW"/>
</dbReference>
<dbReference type="GO" id="GO:0005576">
    <property type="term" value="C:extracellular region"/>
    <property type="evidence" value="ECO:0007669"/>
    <property type="project" value="UniProtKB-SubCell"/>
</dbReference>
<dbReference type="InterPro" id="IPR001579">
    <property type="entry name" value="Glyco_hydro_18_chit_AS"/>
</dbReference>
<keyword evidence="9 11" id="KW-0326">Glycosidase</keyword>
<name>A0A0F8A365_9HYPO</name>
<proteinExistence type="inferred from homology"/>
<comment type="catalytic activity">
    <reaction evidence="1">
        <text>Random endo-hydrolysis of N-acetyl-beta-D-glucosaminide (1-&gt;4)-beta-linkages in chitin and chitodextrins.</text>
        <dbReference type="EC" id="3.2.1.14"/>
    </reaction>
</comment>
<dbReference type="GO" id="GO:0006032">
    <property type="term" value="P:chitin catabolic process"/>
    <property type="evidence" value="ECO:0007669"/>
    <property type="project" value="UniProtKB-KW"/>
</dbReference>
<keyword evidence="14" id="KW-1185">Reference proteome</keyword>
<dbReference type="Pfam" id="PF00704">
    <property type="entry name" value="Glyco_hydro_18"/>
    <property type="match status" value="1"/>
</dbReference>
<evidence type="ECO:0000313" key="14">
    <source>
        <dbReference type="Proteomes" id="UP000054481"/>
    </source>
</evidence>
<dbReference type="OrthoDB" id="76388at2759"/>
<evidence type="ECO:0000256" key="9">
    <source>
        <dbReference type="ARBA" id="ARBA00023295"/>
    </source>
</evidence>
<dbReference type="PANTHER" id="PTHR11177:SF317">
    <property type="entry name" value="CHITINASE 12-RELATED"/>
    <property type="match status" value="1"/>
</dbReference>
<comment type="subcellular location">
    <subcellularLocation>
        <location evidence="2">Secreted</location>
    </subcellularLocation>
</comment>
<evidence type="ECO:0000256" key="10">
    <source>
        <dbReference type="ARBA" id="ARBA00023326"/>
    </source>
</evidence>
<dbReference type="InterPro" id="IPR050314">
    <property type="entry name" value="Glycosyl_Hydrlase_18"/>
</dbReference>
<dbReference type="InterPro" id="IPR029070">
    <property type="entry name" value="Chitinase_insertion_sf"/>
</dbReference>
<dbReference type="SMART" id="SM00636">
    <property type="entry name" value="Glyco_18"/>
    <property type="match status" value="1"/>
</dbReference>
<evidence type="ECO:0000256" key="2">
    <source>
        <dbReference type="ARBA" id="ARBA00004613"/>
    </source>
</evidence>
<gene>
    <name evidence="13" type="ORF">HIM_09299</name>
</gene>
<dbReference type="GO" id="GO:0008843">
    <property type="term" value="F:endochitinase activity"/>
    <property type="evidence" value="ECO:0007669"/>
    <property type="project" value="UniProtKB-EC"/>
</dbReference>
<dbReference type="Gene3D" id="3.10.50.10">
    <property type="match status" value="1"/>
</dbReference>
<evidence type="ECO:0000256" key="7">
    <source>
        <dbReference type="ARBA" id="ARBA00023024"/>
    </source>
</evidence>
<dbReference type="Proteomes" id="UP000054481">
    <property type="component" value="Unassembled WGS sequence"/>
</dbReference>
<organism evidence="13 14">
    <name type="scientific">Hirsutella minnesotensis 3608</name>
    <dbReference type="NCBI Taxonomy" id="1043627"/>
    <lineage>
        <taxon>Eukaryota</taxon>
        <taxon>Fungi</taxon>
        <taxon>Dikarya</taxon>
        <taxon>Ascomycota</taxon>
        <taxon>Pezizomycotina</taxon>
        <taxon>Sordariomycetes</taxon>
        <taxon>Hypocreomycetidae</taxon>
        <taxon>Hypocreales</taxon>
        <taxon>Ophiocordycipitaceae</taxon>
        <taxon>Hirsutella</taxon>
    </lineage>
</organism>
<keyword evidence="10" id="KW-0624">Polysaccharide degradation</keyword>
<keyword evidence="8" id="KW-0119">Carbohydrate metabolism</keyword>
<evidence type="ECO:0000256" key="5">
    <source>
        <dbReference type="ARBA" id="ARBA00022525"/>
    </source>
</evidence>
<evidence type="ECO:0000256" key="3">
    <source>
        <dbReference type="ARBA" id="ARBA00008682"/>
    </source>
</evidence>
<dbReference type="SUPFAM" id="SSF51445">
    <property type="entry name" value="(Trans)glycosidases"/>
    <property type="match status" value="1"/>
</dbReference>
<keyword evidence="7" id="KW-0146">Chitin degradation</keyword>
<evidence type="ECO:0000256" key="11">
    <source>
        <dbReference type="RuleBase" id="RU000489"/>
    </source>
</evidence>
<comment type="similarity">
    <text evidence="3">Belongs to the glycosyl hydrolase 18 family. Chitinase class V subfamily.</text>
</comment>
<dbReference type="PROSITE" id="PS01095">
    <property type="entry name" value="GH18_1"/>
    <property type="match status" value="1"/>
</dbReference>
<dbReference type="EC" id="3.2.1.14" evidence="4"/>
<dbReference type="PROSITE" id="PS51910">
    <property type="entry name" value="GH18_2"/>
    <property type="match status" value="1"/>
</dbReference>
<reference evidence="13 14" key="1">
    <citation type="journal article" date="2014" name="Genome Biol. Evol.">
        <title>Comparative genomics and transcriptomics analyses reveal divergent lifestyle features of nematode endoparasitic fungus Hirsutella minnesotensis.</title>
        <authorList>
            <person name="Lai Y."/>
            <person name="Liu K."/>
            <person name="Zhang X."/>
            <person name="Zhang X."/>
            <person name="Li K."/>
            <person name="Wang N."/>
            <person name="Shu C."/>
            <person name="Wu Y."/>
            <person name="Wang C."/>
            <person name="Bushley K.E."/>
            <person name="Xiang M."/>
            <person name="Liu X."/>
        </authorList>
    </citation>
    <scope>NUCLEOTIDE SEQUENCE [LARGE SCALE GENOMIC DNA]</scope>
    <source>
        <strain evidence="13 14">3608</strain>
    </source>
</reference>
<evidence type="ECO:0000256" key="8">
    <source>
        <dbReference type="ARBA" id="ARBA00023277"/>
    </source>
</evidence>
<evidence type="ECO:0000256" key="1">
    <source>
        <dbReference type="ARBA" id="ARBA00000822"/>
    </source>
</evidence>
<evidence type="ECO:0000259" key="12">
    <source>
        <dbReference type="PROSITE" id="PS51910"/>
    </source>
</evidence>
<dbReference type="Gene3D" id="3.20.20.80">
    <property type="entry name" value="Glycosidases"/>
    <property type="match status" value="1"/>
</dbReference>
<dbReference type="InterPro" id="IPR017853">
    <property type="entry name" value="GH"/>
</dbReference>
<dbReference type="SUPFAM" id="SSF54556">
    <property type="entry name" value="Chitinase insertion domain"/>
    <property type="match status" value="1"/>
</dbReference>
<sequence>MGPYPVADTEALLDGQRQEPGNNVYGSVGQLFELKKRNRKMKILLSIGGWSLSENFPRMANCSTARDRFAKAAVEYMKDWGFDGLDIDWEYPNNAEDAENNILLLNRVREELDSYAKKHAPNYHFLLSIATSVSPEKYQWLKFKSLDSIDILNLMAYDFTGQWASCTKVGHSSNLFSSTKNSVASPFSADRAVREYIDRGFPANKILLGIPVFGHSFNVTSGLESPSTVQGNSPGYTLSNQTDPIGLPFPQQTGGQWDKTGTWDYKRLPKAGAKLLEDEEARAWYSYQKTATGAEVISFEVPQSVKAKVKYLKKQGLRGVFFWDASGDRTGEESLIGTSFSELGGIEHSDNLLSYPDSKYDNIRGAPARSSGPMPSVC</sequence>